<dbReference type="AlphaFoldDB" id="D7BF00"/>
<dbReference type="STRING" id="526227.Mesil_1460"/>
<dbReference type="RefSeq" id="WP_013157922.1">
    <property type="nucleotide sequence ID" value="NC_014212.1"/>
</dbReference>
<evidence type="ECO:0000313" key="2">
    <source>
        <dbReference type="Proteomes" id="UP000001916"/>
    </source>
</evidence>
<organism evidence="1 2">
    <name type="scientific">Allomeiothermus silvanus (strain ATCC 700542 / DSM 9946 / NBRC 106475 / NCIMB 13440 / VI-R2)</name>
    <name type="common">Thermus silvanus</name>
    <dbReference type="NCBI Taxonomy" id="526227"/>
    <lineage>
        <taxon>Bacteria</taxon>
        <taxon>Thermotogati</taxon>
        <taxon>Deinococcota</taxon>
        <taxon>Deinococci</taxon>
        <taxon>Thermales</taxon>
        <taxon>Thermaceae</taxon>
        <taxon>Allomeiothermus</taxon>
    </lineage>
</organism>
<keyword evidence="2" id="KW-1185">Reference proteome</keyword>
<reference evidence="1 2" key="1">
    <citation type="journal article" date="2010" name="Stand. Genomic Sci.">
        <title>Complete genome sequence of Meiothermus silvanus type strain (VI-R2).</title>
        <authorList>
            <person name="Sikorski J."/>
            <person name="Tindall B.J."/>
            <person name="Lowry S."/>
            <person name="Lucas S."/>
            <person name="Nolan M."/>
            <person name="Copeland A."/>
            <person name="Glavina Del Rio T."/>
            <person name="Tice H."/>
            <person name="Cheng J.F."/>
            <person name="Han C."/>
            <person name="Pitluck S."/>
            <person name="Liolios K."/>
            <person name="Ivanova N."/>
            <person name="Mavromatis K."/>
            <person name="Mikhailova N."/>
            <person name="Pati A."/>
            <person name="Goodwin L."/>
            <person name="Chen A."/>
            <person name="Palaniappan K."/>
            <person name="Land M."/>
            <person name="Hauser L."/>
            <person name="Chang Y.J."/>
            <person name="Jeffries C.D."/>
            <person name="Rohde M."/>
            <person name="Goker M."/>
            <person name="Woyke T."/>
            <person name="Bristow J."/>
            <person name="Eisen J.A."/>
            <person name="Markowitz V."/>
            <person name="Hugenholtz P."/>
            <person name="Kyrpides N.C."/>
            <person name="Klenk H.P."/>
            <person name="Lapidus A."/>
        </authorList>
    </citation>
    <scope>NUCLEOTIDE SEQUENCE [LARGE SCALE GENOMIC DNA]</scope>
    <source>
        <strain evidence="2">ATCC 700542 / DSM 9946 / VI-R2</strain>
    </source>
</reference>
<dbReference type="EMBL" id="CP002042">
    <property type="protein sequence ID" value="ADH63353.1"/>
    <property type="molecule type" value="Genomic_DNA"/>
</dbReference>
<name>D7BF00_ALLS1</name>
<sequence length="84" mass="9744">MFHPASLAPYLELLSQFVAGELPADVFQAHLRMLWASDTTRYPLEVRRRLEHLAAYPDLAEDSSAVELKLEADRVRLELQDFFR</sequence>
<protein>
    <submittedName>
        <fullName evidence="1">Uncharacterized protein</fullName>
    </submittedName>
</protein>
<dbReference type="KEGG" id="msv:Mesil_1460"/>
<dbReference type="Proteomes" id="UP000001916">
    <property type="component" value="Chromosome"/>
</dbReference>
<proteinExistence type="predicted"/>
<gene>
    <name evidence="1" type="ordered locus">Mesil_1460</name>
</gene>
<evidence type="ECO:0000313" key="1">
    <source>
        <dbReference type="EMBL" id="ADH63353.1"/>
    </source>
</evidence>
<dbReference type="HOGENOM" id="CLU_2523659_0_0_0"/>
<accession>D7BF00</accession>
<dbReference type="OrthoDB" id="6193797at2"/>